<dbReference type="AlphaFoldDB" id="A0A2P4YF12"/>
<keyword evidence="3" id="KW-1185">Reference proteome</keyword>
<name>A0A2P4YF12_9STRA</name>
<comment type="caution">
    <text evidence="2">The sequence shown here is derived from an EMBL/GenBank/DDBJ whole genome shotgun (WGS) entry which is preliminary data.</text>
</comment>
<accession>A0A2P4YF12</accession>
<dbReference type="GO" id="GO:0003677">
    <property type="term" value="F:DNA binding"/>
    <property type="evidence" value="ECO:0007669"/>
    <property type="project" value="InterPro"/>
</dbReference>
<evidence type="ECO:0000256" key="1">
    <source>
        <dbReference type="SAM" id="MobiDB-lite"/>
    </source>
</evidence>
<dbReference type="InterPro" id="IPR013762">
    <property type="entry name" value="Integrase-like_cat_sf"/>
</dbReference>
<gene>
    <name evidence="2" type="ORF">PHPALM_6376</name>
</gene>
<feature type="region of interest" description="Disordered" evidence="1">
    <location>
        <begin position="285"/>
        <end position="313"/>
    </location>
</feature>
<proteinExistence type="predicted"/>
<organism evidence="2 3">
    <name type="scientific">Phytophthora palmivora</name>
    <dbReference type="NCBI Taxonomy" id="4796"/>
    <lineage>
        <taxon>Eukaryota</taxon>
        <taxon>Sar</taxon>
        <taxon>Stramenopiles</taxon>
        <taxon>Oomycota</taxon>
        <taxon>Peronosporomycetes</taxon>
        <taxon>Peronosporales</taxon>
        <taxon>Peronosporaceae</taxon>
        <taxon>Phytophthora</taxon>
    </lineage>
</organism>
<dbReference type="Gene3D" id="1.10.443.10">
    <property type="entry name" value="Intergrase catalytic core"/>
    <property type="match status" value="1"/>
</dbReference>
<evidence type="ECO:0000313" key="3">
    <source>
        <dbReference type="Proteomes" id="UP000237271"/>
    </source>
</evidence>
<feature type="compositionally biased region" description="Low complexity" evidence="1">
    <location>
        <begin position="289"/>
        <end position="300"/>
    </location>
</feature>
<dbReference type="EMBL" id="NCKW01003454">
    <property type="protein sequence ID" value="POM76386.1"/>
    <property type="molecule type" value="Genomic_DNA"/>
</dbReference>
<reference evidence="2 3" key="1">
    <citation type="journal article" date="2017" name="Genome Biol. Evol.">
        <title>Phytophthora megakarya and P. palmivora, closely related causal agents of cacao black pod rot, underwent increases in genome sizes and gene numbers by different mechanisms.</title>
        <authorList>
            <person name="Ali S.S."/>
            <person name="Shao J."/>
            <person name="Lary D.J."/>
            <person name="Kronmiller B."/>
            <person name="Shen D."/>
            <person name="Strem M.D."/>
            <person name="Amoako-Attah I."/>
            <person name="Akrofi A.Y."/>
            <person name="Begoude B.A."/>
            <person name="Ten Hoopen G.M."/>
            <person name="Coulibaly K."/>
            <person name="Kebe B.I."/>
            <person name="Melnick R.L."/>
            <person name="Guiltinan M.J."/>
            <person name="Tyler B.M."/>
            <person name="Meinhardt L.W."/>
            <person name="Bailey B.A."/>
        </authorList>
    </citation>
    <scope>NUCLEOTIDE SEQUENCE [LARGE SCALE GENOMIC DNA]</scope>
    <source>
        <strain evidence="3">sbr112.9</strain>
    </source>
</reference>
<protein>
    <submittedName>
        <fullName evidence="2">Uncharacterized protein</fullName>
    </submittedName>
</protein>
<dbReference type="OrthoDB" id="94779at2759"/>
<dbReference type="GO" id="GO:0015074">
    <property type="term" value="P:DNA integration"/>
    <property type="evidence" value="ECO:0007669"/>
    <property type="project" value="InterPro"/>
</dbReference>
<evidence type="ECO:0000313" key="2">
    <source>
        <dbReference type="EMBL" id="POM76386.1"/>
    </source>
</evidence>
<dbReference type="GO" id="GO:0006310">
    <property type="term" value="P:DNA recombination"/>
    <property type="evidence" value="ECO:0007669"/>
    <property type="project" value="InterPro"/>
</dbReference>
<dbReference type="Proteomes" id="UP000237271">
    <property type="component" value="Unassembled WGS sequence"/>
</dbReference>
<sequence>MVRYNRTPTYQIQIQEASYSRITRIFDSFPKAAMSLNDLKPVNTMPAQTTALAAFERYLSSEGTSMAYVRTLIVADHARAEAMLVTIMDKFDVHLAFQEGKRGKPLSGHSVTQYYRQVKCWLMDQYPLQCSQGRTLEQPCIKRDSGGFTKKASPCTKDDLKKMMMYLYTTASTSTDYQDAGLLCLLWDLFGRASDLTFVRKQQLSISAGNVFFIRFIRVKTSEEQALSLFLDDDYATCPLLALGLALITQVAPCAHLLSHLPDEVKNVPLEVSASVPLLELLGDPQTPPTMSSAATTSSSKPRHVSSAIGIHA</sequence>